<dbReference type="EMBL" id="QXFU01000121">
    <property type="protein sequence ID" value="KAE9043487.1"/>
    <property type="molecule type" value="Genomic_DNA"/>
</dbReference>
<feature type="region of interest" description="Disordered" evidence="1">
    <location>
        <begin position="32"/>
        <end position="86"/>
    </location>
</feature>
<dbReference type="AlphaFoldDB" id="A0A6A3NSR3"/>
<proteinExistence type="predicted"/>
<gene>
    <name evidence="2" type="ORF">PR002_g3311</name>
</gene>
<reference evidence="2 3" key="1">
    <citation type="submission" date="2018-09" db="EMBL/GenBank/DDBJ databases">
        <title>Genomic investigation of the strawberry pathogen Phytophthora fragariae indicates pathogenicity is determined by transcriptional variation in three key races.</title>
        <authorList>
            <person name="Adams T.M."/>
            <person name="Armitage A.D."/>
            <person name="Sobczyk M.K."/>
            <person name="Bates H.J."/>
            <person name="Dunwell J.M."/>
            <person name="Nellist C.F."/>
            <person name="Harrison R.J."/>
        </authorList>
    </citation>
    <scope>NUCLEOTIDE SEQUENCE [LARGE SCALE GENOMIC DNA]</scope>
    <source>
        <strain evidence="2 3">SCRP324</strain>
    </source>
</reference>
<evidence type="ECO:0000313" key="2">
    <source>
        <dbReference type="EMBL" id="KAE9043487.1"/>
    </source>
</evidence>
<evidence type="ECO:0000256" key="1">
    <source>
        <dbReference type="SAM" id="MobiDB-lite"/>
    </source>
</evidence>
<dbReference type="OrthoDB" id="10334639at2759"/>
<organism evidence="2 3">
    <name type="scientific">Phytophthora rubi</name>
    <dbReference type="NCBI Taxonomy" id="129364"/>
    <lineage>
        <taxon>Eukaryota</taxon>
        <taxon>Sar</taxon>
        <taxon>Stramenopiles</taxon>
        <taxon>Oomycota</taxon>
        <taxon>Peronosporomycetes</taxon>
        <taxon>Peronosporales</taxon>
        <taxon>Peronosporaceae</taxon>
        <taxon>Phytophthora</taxon>
    </lineage>
</organism>
<name>A0A6A3NSR3_9STRA</name>
<feature type="compositionally biased region" description="Low complexity" evidence="1">
    <location>
        <begin position="73"/>
        <end position="86"/>
    </location>
</feature>
<comment type="caution">
    <text evidence="2">The sequence shown here is derived from an EMBL/GenBank/DDBJ whole genome shotgun (WGS) entry which is preliminary data.</text>
</comment>
<accession>A0A6A3NSR3</accession>
<feature type="compositionally biased region" description="Basic and acidic residues" evidence="1">
    <location>
        <begin position="55"/>
        <end position="70"/>
    </location>
</feature>
<sequence length="86" mass="9476">MLMLRVPPAMSGSGPAVDWELVLHFNGTRAKELQQSPHLESPSWPGPSRTQRPPWAERLEGRERHGRVWGEDTAASVATPAAAPRN</sequence>
<protein>
    <submittedName>
        <fullName evidence="2">Uncharacterized protein</fullName>
    </submittedName>
</protein>
<evidence type="ECO:0000313" key="3">
    <source>
        <dbReference type="Proteomes" id="UP000435112"/>
    </source>
</evidence>
<dbReference type="Proteomes" id="UP000435112">
    <property type="component" value="Unassembled WGS sequence"/>
</dbReference>